<dbReference type="AlphaFoldDB" id="A0A6C0H1A8"/>
<reference evidence="1" key="1">
    <citation type="journal article" date="2020" name="Nature">
        <title>Giant virus diversity and host interactions through global metagenomics.</title>
        <authorList>
            <person name="Schulz F."/>
            <person name="Roux S."/>
            <person name="Paez-Espino D."/>
            <person name="Jungbluth S."/>
            <person name="Walsh D.A."/>
            <person name="Denef V.J."/>
            <person name="McMahon K.D."/>
            <person name="Konstantinidis K.T."/>
            <person name="Eloe-Fadrosh E.A."/>
            <person name="Kyrpides N.C."/>
            <person name="Woyke T."/>
        </authorList>
    </citation>
    <scope>NUCLEOTIDE SEQUENCE</scope>
    <source>
        <strain evidence="1">GVMAG-M-3300023179-4</strain>
    </source>
</reference>
<name>A0A6C0H1A8_9ZZZZ</name>
<dbReference type="EMBL" id="MN739841">
    <property type="protein sequence ID" value="QHT74197.1"/>
    <property type="molecule type" value="Genomic_DNA"/>
</dbReference>
<protein>
    <submittedName>
        <fullName evidence="1">Uncharacterized protein</fullName>
    </submittedName>
</protein>
<accession>A0A6C0H1A8</accession>
<evidence type="ECO:0000313" key="1">
    <source>
        <dbReference type="EMBL" id="QHT74197.1"/>
    </source>
</evidence>
<sequence>MSLEGDTLVFENSVRDNSEPVLFNEKKYNFITDSTSNSGQFSSGQIQFDLSTFSSQNWVSLSEAVVEFPVKITAQLTTAGAGGTTGTQSAGIFAAVCKNGYHQWINSAQLIINGQTIQSQQPYENVSASFRILKNWSQDTLRKWGLSCGVAIDDITGDSEVATTYNTTIGLNNATYSTVATSIRGFDAVNNQNVLFNKGVSSRMQHINNNIASTTVGGRTIGSSGYKNAGKSNVGVASASNSVNTYLHSQFVMATVRVKDLFDIDQFPLCKNIKGYMYLTFNSFQVQLTGGLNTSGSITSVNVTPLTGLTCPFNVIYDSNGGVQLSNTATTTAPIITIIGTIDGTSNNNINSSGPLISNARLVMPYYSANPNTDSALSKVQSFKTLEKIVNPFTMAAGETKNFTITVGVSNPTKLVLLPMYQNLGGASYLNNPEVSPFDTVPATSSPFAKLDNIQVYVANKPLFQYPIQYDYEHWIMNGVQEGANSGLVDEMTSGLLTQQLWEQNHRYYVFDLQRRLKSDDGMSRSVQISCTNGSPTSPDGSNPGFGMKVIAILFYEKNWDINTATCAIQSA</sequence>
<proteinExistence type="predicted"/>
<organism evidence="1">
    <name type="scientific">viral metagenome</name>
    <dbReference type="NCBI Taxonomy" id="1070528"/>
    <lineage>
        <taxon>unclassified sequences</taxon>
        <taxon>metagenomes</taxon>
        <taxon>organismal metagenomes</taxon>
    </lineage>
</organism>